<sequence length="36" mass="4277">MSRDDLNNRKRWEKVNIRWKKNGATVVEGQDDGCRT</sequence>
<evidence type="ECO:0000313" key="1">
    <source>
        <dbReference type="EMBL" id="ACI49096.1"/>
    </source>
</evidence>
<protein>
    <submittedName>
        <fullName evidence="1">Uncharacterized protein</fullName>
    </submittedName>
</protein>
<name>B6VBK3_CAEBE</name>
<accession>B6VBK3</accession>
<reference evidence="1" key="1">
    <citation type="journal article" date="2008" name="Genome Res.">
        <title>Multigenome DNA sequence conservation identifies Hox cis-regulatory elements.</title>
        <authorList>
            <person name="Kuntz S.G."/>
            <person name="Schwarz E.M."/>
            <person name="DeModena J.A."/>
            <person name="De Buysscher T."/>
            <person name="Trout D."/>
            <person name="Shizuya H."/>
            <person name="Sternberg P.W."/>
            <person name="Wold B.J."/>
        </authorList>
    </citation>
    <scope>NUCLEOTIDE SEQUENCE</scope>
    <source>
        <strain evidence="1">CB5161</strain>
    </source>
</reference>
<gene>
    <name evidence="1" type="ORF">Cbre_JD12.004</name>
</gene>
<dbReference type="AlphaFoldDB" id="B6VBK3"/>
<dbReference type="EMBL" id="FJ362364">
    <property type="protein sequence ID" value="ACI49096.1"/>
    <property type="molecule type" value="Genomic_DNA"/>
</dbReference>
<proteinExistence type="predicted"/>
<organism evidence="1">
    <name type="scientific">Caenorhabditis brenneri</name>
    <name type="common">Nematode worm</name>
    <dbReference type="NCBI Taxonomy" id="135651"/>
    <lineage>
        <taxon>Eukaryota</taxon>
        <taxon>Metazoa</taxon>
        <taxon>Ecdysozoa</taxon>
        <taxon>Nematoda</taxon>
        <taxon>Chromadorea</taxon>
        <taxon>Rhabditida</taxon>
        <taxon>Rhabditina</taxon>
        <taxon>Rhabditomorpha</taxon>
        <taxon>Rhabditoidea</taxon>
        <taxon>Rhabditidae</taxon>
        <taxon>Peloderinae</taxon>
        <taxon>Caenorhabditis</taxon>
    </lineage>
</organism>